<dbReference type="PANTHER" id="PTHR44167">
    <property type="entry name" value="OVARIAN-SPECIFIC SERINE/THREONINE-PROTEIN KINASE LOK-RELATED"/>
    <property type="match status" value="1"/>
</dbReference>
<dbReference type="OrthoDB" id="4062651at2759"/>
<accession>A0A3M7MIY4</accession>
<dbReference type="Proteomes" id="UP000265663">
    <property type="component" value="Unassembled WGS sequence"/>
</dbReference>
<dbReference type="Gene3D" id="1.10.510.10">
    <property type="entry name" value="Transferase(Phosphotransferase) domain 1"/>
    <property type="match status" value="1"/>
</dbReference>
<dbReference type="InterPro" id="IPR000719">
    <property type="entry name" value="Prot_kinase_dom"/>
</dbReference>
<keyword evidence="3" id="KW-1185">Reference proteome</keyword>
<dbReference type="Pfam" id="PF00069">
    <property type="entry name" value="Pkinase"/>
    <property type="match status" value="1"/>
</dbReference>
<keyword evidence="2" id="KW-0808">Transferase</keyword>
<dbReference type="InterPro" id="IPR011009">
    <property type="entry name" value="Kinase-like_dom_sf"/>
</dbReference>
<evidence type="ECO:0000259" key="1">
    <source>
        <dbReference type="PROSITE" id="PS50011"/>
    </source>
</evidence>
<gene>
    <name evidence="2" type="ORF">GMOD_00003507</name>
</gene>
<proteinExistence type="predicted"/>
<dbReference type="GO" id="GO:0005524">
    <property type="term" value="F:ATP binding"/>
    <property type="evidence" value="ECO:0007669"/>
    <property type="project" value="InterPro"/>
</dbReference>
<organism evidence="2 3">
    <name type="scientific">Pyrenophora seminiperda CCB06</name>
    <dbReference type="NCBI Taxonomy" id="1302712"/>
    <lineage>
        <taxon>Eukaryota</taxon>
        <taxon>Fungi</taxon>
        <taxon>Dikarya</taxon>
        <taxon>Ascomycota</taxon>
        <taxon>Pezizomycotina</taxon>
        <taxon>Dothideomycetes</taxon>
        <taxon>Pleosporomycetidae</taxon>
        <taxon>Pleosporales</taxon>
        <taxon>Pleosporineae</taxon>
        <taxon>Pleosporaceae</taxon>
        <taxon>Pyrenophora</taxon>
    </lineage>
</organism>
<dbReference type="PROSITE" id="PS50011">
    <property type="entry name" value="PROTEIN_KINASE_DOM"/>
    <property type="match status" value="1"/>
</dbReference>
<dbReference type="EMBL" id="KE747844">
    <property type="protein sequence ID" value="RMZ74463.1"/>
    <property type="molecule type" value="Genomic_DNA"/>
</dbReference>
<dbReference type="PANTHER" id="PTHR44167:SF24">
    <property type="entry name" value="SERINE_THREONINE-PROTEIN KINASE CHK2"/>
    <property type="match status" value="1"/>
</dbReference>
<dbReference type="GO" id="GO:0044773">
    <property type="term" value="P:mitotic DNA damage checkpoint signaling"/>
    <property type="evidence" value="ECO:0007669"/>
    <property type="project" value="TreeGrafter"/>
</dbReference>
<dbReference type="GO" id="GO:0005634">
    <property type="term" value="C:nucleus"/>
    <property type="evidence" value="ECO:0007669"/>
    <property type="project" value="TreeGrafter"/>
</dbReference>
<protein>
    <submittedName>
        <fullName evidence="2">Kinase-like domain</fullName>
    </submittedName>
</protein>
<name>A0A3M7MIY4_9PLEO</name>
<sequence>MPANIRTKRDLLNLCEVEDISTGAFIRTTFTYVDDLDRAWFGETNEMRKYDLTVEDLNRLLQPVPNEKIYPRKPDTVPVVSGANREKLYIKRPKLLYLDDEQDTKLLPRILLEEAEVLQFFAQHPHPNLVRFHGCTVNRDWMTGIALEKHDIVLQYRHEDVPYPLDIKAFMHKLREGTRHIHSLGFAHNDLNPTNILLDRNDNPIIIDFGSCKRFGENLLSGGTPGWIDEDFSTSAQCHDESALEKIERWLQSTIVRDA</sequence>
<dbReference type="AlphaFoldDB" id="A0A3M7MIY4"/>
<dbReference type="GO" id="GO:0004674">
    <property type="term" value="F:protein serine/threonine kinase activity"/>
    <property type="evidence" value="ECO:0007669"/>
    <property type="project" value="TreeGrafter"/>
</dbReference>
<feature type="domain" description="Protein kinase" evidence="1">
    <location>
        <begin position="30"/>
        <end position="259"/>
    </location>
</feature>
<evidence type="ECO:0000313" key="3">
    <source>
        <dbReference type="Proteomes" id="UP000265663"/>
    </source>
</evidence>
<reference evidence="2 3" key="1">
    <citation type="journal article" date="2014" name="PLoS ONE">
        <title>De novo Genome Assembly of the Fungal Plant Pathogen Pyrenophora semeniperda.</title>
        <authorList>
            <person name="Soliai M.M."/>
            <person name="Meyer S.E."/>
            <person name="Udall J.A."/>
            <person name="Elzinga D.E."/>
            <person name="Hermansen R.A."/>
            <person name="Bodily P.M."/>
            <person name="Hart A.A."/>
            <person name="Coleman C.E."/>
        </authorList>
    </citation>
    <scope>NUCLEOTIDE SEQUENCE [LARGE SCALE GENOMIC DNA]</scope>
    <source>
        <strain evidence="2 3">CCB06</strain>
        <tissue evidence="2">Mycelium</tissue>
    </source>
</reference>
<keyword evidence="2" id="KW-0418">Kinase</keyword>
<evidence type="ECO:0000313" key="2">
    <source>
        <dbReference type="EMBL" id="RMZ74463.1"/>
    </source>
</evidence>
<dbReference type="SUPFAM" id="SSF56112">
    <property type="entry name" value="Protein kinase-like (PK-like)"/>
    <property type="match status" value="1"/>
</dbReference>